<accession>A0A9P5VGY9</accession>
<name>A0A9P5VGY9_9FUNG</name>
<proteinExistence type="predicted"/>
<dbReference type="AlphaFoldDB" id="A0A9P5VGY9"/>
<sequence>MALLVVEDGASVRTVLCAEDDGATNVLLNAVESEYSDLGREDLGEGKYPILFLELLVLEYMVLLAVDDGMLEKTACAEEGGPATMLPAPDDERVDASVRTVFCVEEDAATSMLFGLIEFEYPDFGHEDPGGGEYPILFLESLELEYMMLLTVDDGMFAKTVWAEDGGPATILLVPEKCDMAGPE</sequence>
<evidence type="ECO:0000313" key="1">
    <source>
        <dbReference type="EMBL" id="KAF9322904.1"/>
    </source>
</evidence>
<reference evidence="1" key="1">
    <citation type="journal article" date="2020" name="Fungal Divers.">
        <title>Resolving the Mortierellaceae phylogeny through synthesis of multi-gene phylogenetics and phylogenomics.</title>
        <authorList>
            <person name="Vandepol N."/>
            <person name="Liber J."/>
            <person name="Desiro A."/>
            <person name="Na H."/>
            <person name="Kennedy M."/>
            <person name="Barry K."/>
            <person name="Grigoriev I.V."/>
            <person name="Miller A.N."/>
            <person name="O'Donnell K."/>
            <person name="Stajich J.E."/>
            <person name="Bonito G."/>
        </authorList>
    </citation>
    <scope>NUCLEOTIDE SEQUENCE</scope>
    <source>
        <strain evidence="1">NVP1</strain>
    </source>
</reference>
<organism evidence="1 2">
    <name type="scientific">Podila minutissima</name>
    <dbReference type="NCBI Taxonomy" id="64525"/>
    <lineage>
        <taxon>Eukaryota</taxon>
        <taxon>Fungi</taxon>
        <taxon>Fungi incertae sedis</taxon>
        <taxon>Mucoromycota</taxon>
        <taxon>Mortierellomycotina</taxon>
        <taxon>Mortierellomycetes</taxon>
        <taxon>Mortierellales</taxon>
        <taxon>Mortierellaceae</taxon>
        <taxon>Podila</taxon>
    </lineage>
</organism>
<keyword evidence="2" id="KW-1185">Reference proteome</keyword>
<dbReference type="EMBL" id="JAAAUY010001419">
    <property type="protein sequence ID" value="KAF9322904.1"/>
    <property type="molecule type" value="Genomic_DNA"/>
</dbReference>
<dbReference type="Proteomes" id="UP000696485">
    <property type="component" value="Unassembled WGS sequence"/>
</dbReference>
<comment type="caution">
    <text evidence="1">The sequence shown here is derived from an EMBL/GenBank/DDBJ whole genome shotgun (WGS) entry which is preliminary data.</text>
</comment>
<evidence type="ECO:0000313" key="2">
    <source>
        <dbReference type="Proteomes" id="UP000696485"/>
    </source>
</evidence>
<gene>
    <name evidence="1" type="ORF">BG006_001960</name>
</gene>
<protein>
    <submittedName>
        <fullName evidence="1">Uncharacterized protein</fullName>
    </submittedName>
</protein>